<dbReference type="PANTHER" id="PTHR43991">
    <property type="entry name" value="WD REPEAT PROTEIN (AFU_ORTHOLOGUE AFUA_8G05640)-RELATED"/>
    <property type="match status" value="1"/>
</dbReference>
<dbReference type="Proteomes" id="UP000447873">
    <property type="component" value="Unassembled WGS sequence"/>
</dbReference>
<evidence type="ECO:0000256" key="1">
    <source>
        <dbReference type="ARBA" id="ARBA00022574"/>
    </source>
</evidence>
<dbReference type="PROSITE" id="PS00678">
    <property type="entry name" value="WD_REPEATS_1"/>
    <property type="match status" value="1"/>
</dbReference>
<proteinExistence type="predicted"/>
<dbReference type="SMART" id="SM00320">
    <property type="entry name" value="WD40"/>
    <property type="match status" value="2"/>
</dbReference>
<evidence type="ECO:0000256" key="2">
    <source>
        <dbReference type="ARBA" id="ARBA00022737"/>
    </source>
</evidence>
<dbReference type="InterPro" id="IPR001680">
    <property type="entry name" value="WD40_rpt"/>
</dbReference>
<dbReference type="AlphaFoldDB" id="A0A8H3UY66"/>
<evidence type="ECO:0008006" key="7">
    <source>
        <dbReference type="Google" id="ProtNLM"/>
    </source>
</evidence>
<evidence type="ECO:0000313" key="5">
    <source>
        <dbReference type="EMBL" id="KAE9978530.1"/>
    </source>
</evidence>
<feature type="region of interest" description="Disordered" evidence="4">
    <location>
        <begin position="126"/>
        <end position="155"/>
    </location>
</feature>
<dbReference type="InterPro" id="IPR019775">
    <property type="entry name" value="WD40_repeat_CS"/>
</dbReference>
<accession>A0A8H3UY66</accession>
<organism evidence="5 6">
    <name type="scientific">Venturia inaequalis</name>
    <name type="common">Apple scab fungus</name>
    <dbReference type="NCBI Taxonomy" id="5025"/>
    <lineage>
        <taxon>Eukaryota</taxon>
        <taxon>Fungi</taxon>
        <taxon>Dikarya</taxon>
        <taxon>Ascomycota</taxon>
        <taxon>Pezizomycotina</taxon>
        <taxon>Dothideomycetes</taxon>
        <taxon>Pleosporomycetidae</taxon>
        <taxon>Venturiales</taxon>
        <taxon>Venturiaceae</taxon>
        <taxon>Venturia</taxon>
    </lineage>
</organism>
<protein>
    <recommendedName>
        <fullName evidence="7">WD40 repeat-like protein</fullName>
    </recommendedName>
</protein>
<feature type="compositionally biased region" description="Polar residues" evidence="4">
    <location>
        <begin position="126"/>
        <end position="136"/>
    </location>
</feature>
<keyword evidence="2" id="KW-0677">Repeat</keyword>
<reference evidence="5 6" key="1">
    <citation type="submission" date="2018-12" db="EMBL/GenBank/DDBJ databases">
        <title>Venturia inaequalis Genome Resource.</title>
        <authorList>
            <person name="Lichtner F.J."/>
        </authorList>
    </citation>
    <scope>NUCLEOTIDE SEQUENCE [LARGE SCALE GENOMIC DNA]</scope>
    <source>
        <strain evidence="5 6">120213</strain>
    </source>
</reference>
<name>A0A8H3UY66_VENIN</name>
<sequence>MADYMSVPKPLVLPVGGLANGPNDTAHSRRGSETNSNAASLGHGYQLSLQDRLSNLDLSQTSYANTPRDATSISARRPSTWEAMLDAGLNNVSSVPEFYTEDFVAMNVDTDVPFQEALDQLDSHVTSTYDSSSNAPPTGYLGTSPEEPPIRPHPDQNHDMLSFLKFWRYHFANQSIEHAINEEVCDPTNHDFKGLITQADVHEDLCDLQGINWAQFGTQRGTARQFRNWYHEHPQVRAYAMPSSASSLPDTERLFNFQQMNTNHRTFIEHYQLRNLLVSTSHNDIYYVSPSKVLHTSPSSPYASCAMNLGDAHASSMQSSGMRITALASAENALIAGGYRGEYALQNLYSEYGTGPIKGRVSGDTSAIANHIHTFRSRITGYPQAVFCSNDSHIRILDCCTNRFTDHVRYDKIVNCAATSPNGRLRVLVGDFEGAMIVDADSGRSLRQLDGHNAHGFAATWADDDIHVATAAQDCHILVWDARNWSLPLADIACEGTYATSLQFSPVGGGKRVLLAAEAADIVNIIDADTYDRKQVVNFFGDVAGMTMSSDGSEFYVANSDRHFGGLMTFKRLGYGGNDFEEHVDVSIQGGGGSRRHHGRSEQHDWLPEHDLEYNSRVRLSAKARRRRGLGLHDVFV</sequence>
<gene>
    <name evidence="5" type="ORF">EG328_001440</name>
</gene>
<dbReference type="Gene3D" id="2.130.10.10">
    <property type="entry name" value="YVTN repeat-like/Quinoprotein amine dehydrogenase"/>
    <property type="match status" value="1"/>
</dbReference>
<feature type="region of interest" description="Disordered" evidence="4">
    <location>
        <begin position="14"/>
        <end position="40"/>
    </location>
</feature>
<evidence type="ECO:0000313" key="6">
    <source>
        <dbReference type="Proteomes" id="UP000447873"/>
    </source>
</evidence>
<dbReference type="PROSITE" id="PS50082">
    <property type="entry name" value="WD_REPEATS_2"/>
    <property type="match status" value="1"/>
</dbReference>
<comment type="caution">
    <text evidence="5">The sequence shown here is derived from an EMBL/GenBank/DDBJ whole genome shotgun (WGS) entry which is preliminary data.</text>
</comment>
<feature type="repeat" description="WD" evidence="3">
    <location>
        <begin position="449"/>
        <end position="484"/>
    </location>
</feature>
<dbReference type="InterPro" id="IPR036322">
    <property type="entry name" value="WD40_repeat_dom_sf"/>
</dbReference>
<dbReference type="EMBL" id="WNWS01000134">
    <property type="protein sequence ID" value="KAE9978530.1"/>
    <property type="molecule type" value="Genomic_DNA"/>
</dbReference>
<dbReference type="SUPFAM" id="SSF50978">
    <property type="entry name" value="WD40 repeat-like"/>
    <property type="match status" value="1"/>
</dbReference>
<evidence type="ECO:0000256" key="4">
    <source>
        <dbReference type="SAM" id="MobiDB-lite"/>
    </source>
</evidence>
<keyword evidence="1 3" id="KW-0853">WD repeat</keyword>
<dbReference type="InterPro" id="IPR015943">
    <property type="entry name" value="WD40/YVTN_repeat-like_dom_sf"/>
</dbReference>
<evidence type="ECO:0000256" key="3">
    <source>
        <dbReference type="PROSITE-ProRule" id="PRU00221"/>
    </source>
</evidence>
<dbReference type="PANTHER" id="PTHR43991:SF12">
    <property type="entry name" value="WD REPEAT PROTEIN (AFU_ORTHOLOGUE AFUA_8G05640)"/>
    <property type="match status" value="1"/>
</dbReference>